<proteinExistence type="predicted"/>
<feature type="chain" id="PRO_5030687047" evidence="1">
    <location>
        <begin position="20"/>
        <end position="202"/>
    </location>
</feature>
<dbReference type="SUPFAM" id="SSF56925">
    <property type="entry name" value="OMPA-like"/>
    <property type="match status" value="1"/>
</dbReference>
<dbReference type="EMBL" id="JABFCX010000002">
    <property type="protein sequence ID" value="NNU14961.1"/>
    <property type="molecule type" value="Genomic_DNA"/>
</dbReference>
<accession>A0A7Y3W490</accession>
<evidence type="ECO:0000256" key="1">
    <source>
        <dbReference type="SAM" id="SignalP"/>
    </source>
</evidence>
<dbReference type="AlphaFoldDB" id="A0A7Y3W490"/>
<organism evidence="2 3">
    <name type="scientific">Parvularcula mediterranea</name>
    <dbReference type="NCBI Taxonomy" id="2732508"/>
    <lineage>
        <taxon>Bacteria</taxon>
        <taxon>Pseudomonadati</taxon>
        <taxon>Pseudomonadota</taxon>
        <taxon>Alphaproteobacteria</taxon>
        <taxon>Parvularculales</taxon>
        <taxon>Parvularculaceae</taxon>
        <taxon>Parvularcula</taxon>
    </lineage>
</organism>
<evidence type="ECO:0000313" key="3">
    <source>
        <dbReference type="Proteomes" id="UP000536835"/>
    </source>
</evidence>
<protein>
    <submittedName>
        <fullName evidence="2">Outer membrane beta-barrel protein</fullName>
    </submittedName>
</protein>
<keyword evidence="3" id="KW-1185">Reference proteome</keyword>
<dbReference type="InterPro" id="IPR011250">
    <property type="entry name" value="OMP/PagP_B-barrel"/>
</dbReference>
<keyword evidence="1" id="KW-0732">Signal</keyword>
<reference evidence="2 3" key="1">
    <citation type="submission" date="2020-05" db="EMBL/GenBank/DDBJ databases">
        <title>Parvularcula mediterraneae sp. nov., isolated from polypropylene straw from shallow seawater of the seashore of Laganas in Zakynthos island, Greece.</title>
        <authorList>
            <person name="Szabo I."/>
            <person name="Al-Omari J."/>
            <person name="Rado J."/>
            <person name="Szerdahelyi G.S."/>
        </authorList>
    </citation>
    <scope>NUCLEOTIDE SEQUENCE [LARGE SCALE GENOMIC DNA]</scope>
    <source>
        <strain evidence="2 3">ZS-1/3</strain>
    </source>
</reference>
<dbReference type="RefSeq" id="WP_173196044.1">
    <property type="nucleotide sequence ID" value="NZ_JABFCX010000002.1"/>
</dbReference>
<comment type="caution">
    <text evidence="2">The sequence shown here is derived from an EMBL/GenBank/DDBJ whole genome shotgun (WGS) entry which is preliminary data.</text>
</comment>
<dbReference type="Proteomes" id="UP000536835">
    <property type="component" value="Unassembled WGS sequence"/>
</dbReference>
<feature type="signal peptide" evidence="1">
    <location>
        <begin position="1"/>
        <end position="19"/>
    </location>
</feature>
<evidence type="ECO:0000313" key="2">
    <source>
        <dbReference type="EMBL" id="NNU14961.1"/>
    </source>
</evidence>
<gene>
    <name evidence="2" type="ORF">HK107_01315</name>
</gene>
<name>A0A7Y3W490_9PROT</name>
<sequence length="202" mass="21957">MYRALAAALLAATPLAAQAEENPWYVEIGVGLSVRDYTTSGVRPGDRVGAFLRDNTHTDSGSSSLLGRRWTDYFSTEFELASFGAANADTLSIHGLFNTDIAGPVYAFAGGGATGVFDFDDVEVFARPIVKAGIGYRLAGKGSVTLTYRRVALAEEQRFYRTPIVENGQYVLDPNGFPEMETVDFTSQVTLSSFIAGYRYNF</sequence>